<protein>
    <recommendedName>
        <fullName evidence="3">Bro-N domain-containing protein</fullName>
    </recommendedName>
</protein>
<keyword evidence="1" id="KW-0175">Coiled coil</keyword>
<evidence type="ECO:0000313" key="2">
    <source>
        <dbReference type="EMBL" id="QHT83833.1"/>
    </source>
</evidence>
<dbReference type="Gene3D" id="3.40.960.10">
    <property type="entry name" value="VSR Endonuclease"/>
    <property type="match status" value="1"/>
</dbReference>
<sequence length="521" mass="61478">MSKEEQLSIASNIEKNYKCRIIKNNEEPYVLFCASDIGEILKLTNINKNIVNDKFLIKTDTTGGEQYMNYLTYNGFINILLTTRKINLIEFSKKIGLDIKTKIYSCIEADTVKCLLESFNGEEMIEQYKIDKYRIDLFFPKYNIIVECDEEHHKTITNKLRDLERENYIKTKINNCIFIRYDPFDKNFKIFNIINKIFNEIKQFKIEDMDKLLELEKLRIETEKIRDININKEFINNKEIKELELELSKLKIKENENNKLLQDIQLKIQENDLQIKESDFKIEKLENTIKIDNETTEIIPEDNTIFIKTRDNVRSPKVYQYNPITFELIQIYDSIINFTRHFNSSSGSALREAAKNNTIYKDYRWLLMDRNTTDIPILPPTVETRTQSVEFIAMIDIKQTKILEVYPSQKEAAMARNLAGFSTISRAIKQKSISSGHYWNIFNHCSQEMQDEFLKTNKLPEPHTKANGITVIQINPITNKEIKTYKSITEVLKKFQMSRISLNKASENNEMHNGYKWKVLK</sequence>
<reference evidence="2" key="1">
    <citation type="journal article" date="2020" name="Nature">
        <title>Giant virus diversity and host interactions through global metagenomics.</title>
        <authorList>
            <person name="Schulz F."/>
            <person name="Roux S."/>
            <person name="Paez-Espino D."/>
            <person name="Jungbluth S."/>
            <person name="Walsh D.A."/>
            <person name="Denef V.J."/>
            <person name="McMahon K.D."/>
            <person name="Konstantinidis K.T."/>
            <person name="Eloe-Fadrosh E.A."/>
            <person name="Kyrpides N.C."/>
            <person name="Woyke T."/>
        </authorList>
    </citation>
    <scope>NUCLEOTIDE SEQUENCE</scope>
    <source>
        <strain evidence="2">GVMAG-M-3300023184-168</strain>
    </source>
</reference>
<name>A0A6C0HVD5_9ZZZZ</name>
<dbReference type="SMART" id="SM00497">
    <property type="entry name" value="IENR1"/>
    <property type="match status" value="3"/>
</dbReference>
<proteinExistence type="predicted"/>
<organism evidence="2">
    <name type="scientific">viral metagenome</name>
    <dbReference type="NCBI Taxonomy" id="1070528"/>
    <lineage>
        <taxon>unclassified sequences</taxon>
        <taxon>metagenomes</taxon>
        <taxon>organismal metagenomes</taxon>
    </lineage>
</organism>
<dbReference type="InterPro" id="IPR003647">
    <property type="entry name" value="Intron_nuc_1_rpt"/>
</dbReference>
<evidence type="ECO:0000256" key="1">
    <source>
        <dbReference type="SAM" id="Coils"/>
    </source>
</evidence>
<feature type="coiled-coil region" evidence="1">
    <location>
        <begin position="240"/>
        <end position="270"/>
    </location>
</feature>
<evidence type="ECO:0008006" key="3">
    <source>
        <dbReference type="Google" id="ProtNLM"/>
    </source>
</evidence>
<dbReference type="EMBL" id="MN740012">
    <property type="protein sequence ID" value="QHT83833.1"/>
    <property type="molecule type" value="Genomic_DNA"/>
</dbReference>
<dbReference type="AlphaFoldDB" id="A0A6C0HVD5"/>
<accession>A0A6C0HVD5</accession>